<accession>A0ABM7Q6H9</accession>
<feature type="region of interest" description="Disordered" evidence="1">
    <location>
        <begin position="1"/>
        <end position="59"/>
    </location>
</feature>
<gene>
    <name evidence="2" type="ORF">LYSCAS_19460</name>
</gene>
<feature type="compositionally biased region" description="Basic and acidic residues" evidence="1">
    <location>
        <begin position="37"/>
        <end position="48"/>
    </location>
</feature>
<evidence type="ECO:0000313" key="3">
    <source>
        <dbReference type="Proteomes" id="UP000681317"/>
    </source>
</evidence>
<proteinExistence type="predicted"/>
<sequence length="59" mass="6078">MSNDTKPEITGTKPATPEVSKVDATDPKFAAAPKAMSDADKKSLEEGNKGSSTAPASNR</sequence>
<dbReference type="Proteomes" id="UP000681317">
    <property type="component" value="Chromosome"/>
</dbReference>
<dbReference type="RefSeq" id="WP_213433879.1">
    <property type="nucleotide sequence ID" value="NZ_AP024545.1"/>
</dbReference>
<evidence type="ECO:0000256" key="1">
    <source>
        <dbReference type="SAM" id="MobiDB-lite"/>
    </source>
</evidence>
<keyword evidence="3" id="KW-1185">Reference proteome</keyword>
<dbReference type="EMBL" id="AP024545">
    <property type="protein sequence ID" value="BCT92922.1"/>
    <property type="molecule type" value="Genomic_DNA"/>
</dbReference>
<organism evidence="2 3">
    <name type="scientific">Noviluteimonas caseinilytica</name>
    <dbReference type="NCBI Taxonomy" id="2675101"/>
    <lineage>
        <taxon>Bacteria</taxon>
        <taxon>Pseudomonadati</taxon>
        <taxon>Pseudomonadota</taxon>
        <taxon>Gammaproteobacteria</taxon>
        <taxon>Lysobacterales</taxon>
        <taxon>Lysobacteraceae</taxon>
        <taxon>Noviluteimonas</taxon>
    </lineage>
</organism>
<feature type="compositionally biased region" description="Polar residues" evidence="1">
    <location>
        <begin position="49"/>
        <end position="59"/>
    </location>
</feature>
<reference evidence="2 3" key="1">
    <citation type="submission" date="2021-03" db="EMBL/GenBank/DDBJ databases">
        <title>Complete Genome Sequences of Two Lysobacter Strains Isolated from Sea Water (Lysobacter caseinilyticus) and Soil (Lysobacter helvus) in South Korea.</title>
        <authorList>
            <person name="Watanabe Y."/>
            <person name="Arakawa K."/>
        </authorList>
    </citation>
    <scope>NUCLEOTIDE SEQUENCE [LARGE SCALE GENOMIC DNA]</scope>
    <source>
        <strain evidence="2 3">KVB24</strain>
    </source>
</reference>
<protein>
    <submittedName>
        <fullName evidence="2">Uncharacterized protein</fullName>
    </submittedName>
</protein>
<evidence type="ECO:0000313" key="2">
    <source>
        <dbReference type="EMBL" id="BCT92922.1"/>
    </source>
</evidence>
<name>A0ABM7Q6H9_9GAMM</name>